<evidence type="ECO:0000256" key="9">
    <source>
        <dbReference type="ARBA" id="ARBA00023160"/>
    </source>
</evidence>
<dbReference type="RefSeq" id="WP_015708804.1">
    <property type="nucleotide sequence ID" value="NC_015578.1"/>
</dbReference>
<dbReference type="NCBIfam" id="NF005589">
    <property type="entry name" value="PRK07314.1"/>
    <property type="match status" value="1"/>
</dbReference>
<protein>
    <recommendedName>
        <fullName evidence="4 11">3-oxoacyl-[acyl-carrier-protein] synthase 2</fullName>
        <ecNumber evidence="3 11">2.3.1.179</ecNumber>
    </recommendedName>
</protein>
<gene>
    <name evidence="15" type="primary">fabF</name>
    <name evidence="15" type="ordered locus">TREPR_1277</name>
</gene>
<dbReference type="KEGG" id="tpi:TREPR_1277"/>
<dbReference type="GO" id="GO:0004315">
    <property type="term" value="F:3-oxoacyl-[acyl-carrier-protein] synthase activity"/>
    <property type="evidence" value="ECO:0007669"/>
    <property type="project" value="UniProtKB-UniRule"/>
</dbReference>
<dbReference type="Proteomes" id="UP000009223">
    <property type="component" value="Chromosome"/>
</dbReference>
<dbReference type="SMART" id="SM00825">
    <property type="entry name" value="PKS_KS"/>
    <property type="match status" value="1"/>
</dbReference>
<organism evidence="15 16">
    <name type="scientific">Treponema primitia (strain ATCC BAA-887 / DSM 12427 / ZAS-2)</name>
    <dbReference type="NCBI Taxonomy" id="545694"/>
    <lineage>
        <taxon>Bacteria</taxon>
        <taxon>Pseudomonadati</taxon>
        <taxon>Spirochaetota</taxon>
        <taxon>Spirochaetia</taxon>
        <taxon>Spirochaetales</taxon>
        <taxon>Treponemataceae</taxon>
        <taxon>Treponema</taxon>
    </lineage>
</organism>
<dbReference type="InterPro" id="IPR020841">
    <property type="entry name" value="PKS_Beta-ketoAc_synthase_dom"/>
</dbReference>
<dbReference type="Pfam" id="PF00109">
    <property type="entry name" value="ketoacyl-synt"/>
    <property type="match status" value="1"/>
</dbReference>
<dbReference type="PIRSF" id="PIRSF000447">
    <property type="entry name" value="KAS_II"/>
    <property type="match status" value="1"/>
</dbReference>
<keyword evidence="16" id="KW-1185">Reference proteome</keyword>
<sequence length="421" mass="44389">MKRKVVVTGMGVISPIGNSVEEFKQSLIAGKSGIGKITQFDTTGFDVTIAGEVKDFEPSLWIEKKEGRKMARFTQFAVAAAAQALKQADLLENAEDGRQRIKGDPHKAGIVLGNGIGGFEIITEAFHKLFDNGPKRMPPLTVPMMIGNEAAGNLSMVYGLKGPAYTQVTACASGADALGQALDLVRSGRCDVVITGGTEACITAFAIGGFQMLKALSSKRCDTPEKASRPFDVDRDGFVLGEGAGILVLESEEHAKARGASIIVEFAGYGASADAYHITSPDPSGEGGGTAMKFALEDAGVKPEEVQYYNAHGTSTEINDRTETKMIKYAFGDHAKKLKVSSTKSMTGHCVAGGGGFEAIACILAIRDGFFPPTINLENPDPDCDLDYVPNKVQYGTVNVAASGNLGFGGHNGVVVFKKYG</sequence>
<keyword evidence="6 11" id="KW-0808">Transferase</keyword>
<evidence type="ECO:0000256" key="10">
    <source>
        <dbReference type="ARBA" id="ARBA00023315"/>
    </source>
</evidence>
<keyword evidence="10 11" id="KW-0012">Acyltransferase</keyword>
<feature type="domain" description="Ketosynthase family 3 (KS3)" evidence="14">
    <location>
        <begin position="2"/>
        <end position="419"/>
    </location>
</feature>
<dbReference type="PANTHER" id="PTHR11712">
    <property type="entry name" value="POLYKETIDE SYNTHASE-RELATED"/>
    <property type="match status" value="1"/>
</dbReference>
<comment type="catalytic activity">
    <reaction evidence="11">
        <text>(9Z)-hexadecenoyl-[ACP] + malonyl-[ACP] + H(+) = 3-oxo-(11Z)-octadecenoyl-[ACP] + holo-[ACP] + CO2</text>
        <dbReference type="Rhea" id="RHEA:55040"/>
        <dbReference type="Rhea" id="RHEA-COMP:9623"/>
        <dbReference type="Rhea" id="RHEA-COMP:9685"/>
        <dbReference type="Rhea" id="RHEA-COMP:10800"/>
        <dbReference type="Rhea" id="RHEA-COMP:14074"/>
        <dbReference type="ChEBI" id="CHEBI:15378"/>
        <dbReference type="ChEBI" id="CHEBI:16526"/>
        <dbReference type="ChEBI" id="CHEBI:64479"/>
        <dbReference type="ChEBI" id="CHEBI:78449"/>
        <dbReference type="ChEBI" id="CHEBI:83989"/>
        <dbReference type="ChEBI" id="CHEBI:138538"/>
        <dbReference type="EC" id="2.3.1.179"/>
    </reaction>
</comment>
<dbReference type="CDD" id="cd00834">
    <property type="entry name" value="KAS_I_II"/>
    <property type="match status" value="1"/>
</dbReference>
<dbReference type="GO" id="GO:0005829">
    <property type="term" value="C:cytosol"/>
    <property type="evidence" value="ECO:0007669"/>
    <property type="project" value="TreeGrafter"/>
</dbReference>
<dbReference type="EC" id="2.3.1.179" evidence="3 11"/>
<evidence type="ECO:0000256" key="3">
    <source>
        <dbReference type="ARBA" id="ARBA00012356"/>
    </source>
</evidence>
<keyword evidence="7" id="KW-0276">Fatty acid metabolism</keyword>
<evidence type="ECO:0000256" key="13">
    <source>
        <dbReference type="RuleBase" id="RU003694"/>
    </source>
</evidence>
<dbReference type="FunFam" id="3.40.47.10:FF:000018">
    <property type="entry name" value="3-oxoacyl-[acyl-carrier-protein] synthase 2"/>
    <property type="match status" value="1"/>
</dbReference>
<dbReference type="STRING" id="545694.TREPR_1277"/>
<comment type="function">
    <text evidence="11">Involved in the type II fatty acid elongation cycle. Catalyzes the elongation of a wide range of acyl-ACP by the addition of two carbons from malonyl-ACP to an acyl acceptor. Can efficiently catalyze the conversion of palmitoleoyl-ACP (cis-hexadec-9-enoyl-ACP) to cis-vaccenoyl-ACP (cis-octadec-11-enoyl-ACP), an essential step in the thermal regulation of fatty acid composition.</text>
</comment>
<comment type="catalytic activity">
    <reaction evidence="11">
        <text>a fatty acyl-[ACP] + malonyl-[ACP] + H(+) = a 3-oxoacyl-[ACP] + holo-[ACP] + CO2</text>
        <dbReference type="Rhea" id="RHEA:22836"/>
        <dbReference type="Rhea" id="RHEA-COMP:9623"/>
        <dbReference type="Rhea" id="RHEA-COMP:9685"/>
        <dbReference type="Rhea" id="RHEA-COMP:9916"/>
        <dbReference type="Rhea" id="RHEA-COMP:14125"/>
        <dbReference type="ChEBI" id="CHEBI:15378"/>
        <dbReference type="ChEBI" id="CHEBI:16526"/>
        <dbReference type="ChEBI" id="CHEBI:64479"/>
        <dbReference type="ChEBI" id="CHEBI:78449"/>
        <dbReference type="ChEBI" id="CHEBI:78776"/>
        <dbReference type="ChEBI" id="CHEBI:138651"/>
    </reaction>
</comment>
<dbReference type="InterPro" id="IPR014031">
    <property type="entry name" value="Ketoacyl_synth_C"/>
</dbReference>
<dbReference type="PANTHER" id="PTHR11712:SF336">
    <property type="entry name" value="3-OXOACYL-[ACYL-CARRIER-PROTEIN] SYNTHASE, MITOCHONDRIAL"/>
    <property type="match status" value="1"/>
</dbReference>
<evidence type="ECO:0000313" key="16">
    <source>
        <dbReference type="Proteomes" id="UP000009223"/>
    </source>
</evidence>
<dbReference type="OrthoDB" id="9808669at2"/>
<dbReference type="eggNOG" id="COG0304">
    <property type="taxonomic scope" value="Bacteria"/>
</dbReference>
<comment type="similarity">
    <text evidence="2 11 13">Belongs to the thiolase-like superfamily. Beta-ketoacyl-ACP synthases family.</text>
</comment>
<dbReference type="SUPFAM" id="SSF53901">
    <property type="entry name" value="Thiolase-like"/>
    <property type="match status" value="2"/>
</dbReference>
<keyword evidence="9 11" id="KW-0275">Fatty acid biosynthesis</keyword>
<dbReference type="NCBIfam" id="TIGR03150">
    <property type="entry name" value="fabF"/>
    <property type="match status" value="1"/>
</dbReference>
<dbReference type="UniPathway" id="UPA00094"/>
<accession>F5YRF6</accession>
<evidence type="ECO:0000256" key="6">
    <source>
        <dbReference type="ARBA" id="ARBA00022679"/>
    </source>
</evidence>
<keyword evidence="8" id="KW-0443">Lipid metabolism</keyword>
<evidence type="ECO:0000256" key="11">
    <source>
        <dbReference type="PIRNR" id="PIRNR000447"/>
    </source>
</evidence>
<proteinExistence type="inferred from homology"/>
<dbReference type="HOGENOM" id="CLU_000022_69_2_12"/>
<comment type="pathway">
    <text evidence="1 11">Lipid metabolism; fatty acid biosynthesis.</text>
</comment>
<dbReference type="Gene3D" id="3.40.47.10">
    <property type="match status" value="1"/>
</dbReference>
<dbReference type="InterPro" id="IPR017568">
    <property type="entry name" value="3-oxoacyl-ACP_synth-2"/>
</dbReference>
<reference evidence="16" key="1">
    <citation type="submission" date="2009-12" db="EMBL/GenBank/DDBJ databases">
        <title>Complete sequence of Treponema primitia strain ZAS-2.</title>
        <authorList>
            <person name="Tetu S.G."/>
            <person name="Matson E."/>
            <person name="Ren Q."/>
            <person name="Seshadri R."/>
            <person name="Elbourne L."/>
            <person name="Hassan K.A."/>
            <person name="Durkin A."/>
            <person name="Radune D."/>
            <person name="Mohamoud Y."/>
            <person name="Shay R."/>
            <person name="Jin S."/>
            <person name="Zhang X."/>
            <person name="Lucey K."/>
            <person name="Ballor N.R."/>
            <person name="Ottesen E."/>
            <person name="Rosenthal R."/>
            <person name="Allen A."/>
            <person name="Leadbetter J.R."/>
            <person name="Paulsen I.T."/>
        </authorList>
    </citation>
    <scope>NUCLEOTIDE SEQUENCE [LARGE SCALE GENOMIC DNA]</scope>
    <source>
        <strain evidence="16">ATCC BAA-887 / DSM 12427 / ZAS-2</strain>
    </source>
</reference>
<keyword evidence="5 11" id="KW-0444">Lipid biosynthesis</keyword>
<dbReference type="GO" id="GO:0030497">
    <property type="term" value="P:fatty acid elongation"/>
    <property type="evidence" value="ECO:0007669"/>
    <property type="project" value="UniProtKB-ARBA"/>
</dbReference>
<evidence type="ECO:0000256" key="8">
    <source>
        <dbReference type="ARBA" id="ARBA00023098"/>
    </source>
</evidence>
<dbReference type="FunFam" id="3.40.47.10:FF:000029">
    <property type="entry name" value="3-oxoacyl-[acyl-carrier-protein] synthase 1"/>
    <property type="match status" value="1"/>
</dbReference>
<evidence type="ECO:0000313" key="15">
    <source>
        <dbReference type="EMBL" id="AEF86291.1"/>
    </source>
</evidence>
<dbReference type="EMBL" id="CP001843">
    <property type="protein sequence ID" value="AEF86291.1"/>
    <property type="molecule type" value="Genomic_DNA"/>
</dbReference>
<evidence type="ECO:0000256" key="1">
    <source>
        <dbReference type="ARBA" id="ARBA00005194"/>
    </source>
</evidence>
<dbReference type="InterPro" id="IPR014030">
    <property type="entry name" value="Ketoacyl_synth_N"/>
</dbReference>
<dbReference type="PROSITE" id="PS52004">
    <property type="entry name" value="KS3_2"/>
    <property type="match status" value="1"/>
</dbReference>
<dbReference type="AlphaFoldDB" id="F5YRF6"/>
<name>F5YRF6_TREPZ</name>
<feature type="active site" description="For beta-ketoacyl synthase activity" evidence="12">
    <location>
        <position position="171"/>
    </location>
</feature>
<evidence type="ECO:0000256" key="12">
    <source>
        <dbReference type="PIRSR" id="PIRSR000447-1"/>
    </source>
</evidence>
<evidence type="ECO:0000256" key="5">
    <source>
        <dbReference type="ARBA" id="ARBA00022516"/>
    </source>
</evidence>
<dbReference type="Pfam" id="PF02801">
    <property type="entry name" value="Ketoacyl-synt_C"/>
    <property type="match status" value="1"/>
</dbReference>
<evidence type="ECO:0000256" key="4">
    <source>
        <dbReference type="ARBA" id="ARBA00014657"/>
    </source>
</evidence>
<dbReference type="InterPro" id="IPR016039">
    <property type="entry name" value="Thiolase-like"/>
</dbReference>
<evidence type="ECO:0000259" key="14">
    <source>
        <dbReference type="PROSITE" id="PS52004"/>
    </source>
</evidence>
<reference evidence="15 16" key="2">
    <citation type="journal article" date="2011" name="ISME J.">
        <title>RNA-seq reveals cooperative metabolic interactions between two termite-gut spirochete species in co-culture.</title>
        <authorList>
            <person name="Rosenthal A.Z."/>
            <person name="Matson E.G."/>
            <person name="Eldar A."/>
            <person name="Leadbetter J.R."/>
        </authorList>
    </citation>
    <scope>NUCLEOTIDE SEQUENCE [LARGE SCALE GENOMIC DNA]</scope>
    <source>
        <strain evidence="16">ATCC BAA-887 / DSM 12427 / ZAS-2</strain>
    </source>
</reference>
<evidence type="ECO:0000256" key="2">
    <source>
        <dbReference type="ARBA" id="ARBA00008467"/>
    </source>
</evidence>
<evidence type="ECO:0000256" key="7">
    <source>
        <dbReference type="ARBA" id="ARBA00022832"/>
    </source>
</evidence>
<dbReference type="InterPro" id="IPR000794">
    <property type="entry name" value="Beta-ketoacyl_synthase"/>
</dbReference>